<protein>
    <recommendedName>
        <fullName evidence="2">Copper amine oxidase-like N-terminal domain-containing protein</fullName>
    </recommendedName>
</protein>
<name>A0A645BTL8_9ZZZZ</name>
<proteinExistence type="predicted"/>
<dbReference type="EMBL" id="VSSQ01021177">
    <property type="protein sequence ID" value="MPM66583.1"/>
    <property type="molecule type" value="Genomic_DNA"/>
</dbReference>
<accession>A0A645BTL8</accession>
<reference evidence="1" key="1">
    <citation type="submission" date="2019-08" db="EMBL/GenBank/DDBJ databases">
        <authorList>
            <person name="Kucharzyk K."/>
            <person name="Murdoch R.W."/>
            <person name="Higgins S."/>
            <person name="Loffler F."/>
        </authorList>
    </citation>
    <scope>NUCLEOTIDE SEQUENCE</scope>
</reference>
<dbReference type="AlphaFoldDB" id="A0A645BTL8"/>
<sequence length="62" mass="6444">MPEAGGDTRGELILPAAVRVGGARTVEAKVIGGVTYVPLREIVDALWPTVTWTPDEGAAVTL</sequence>
<evidence type="ECO:0000313" key="1">
    <source>
        <dbReference type="EMBL" id="MPM66583.1"/>
    </source>
</evidence>
<evidence type="ECO:0008006" key="2">
    <source>
        <dbReference type="Google" id="ProtNLM"/>
    </source>
</evidence>
<organism evidence="1">
    <name type="scientific">bioreactor metagenome</name>
    <dbReference type="NCBI Taxonomy" id="1076179"/>
    <lineage>
        <taxon>unclassified sequences</taxon>
        <taxon>metagenomes</taxon>
        <taxon>ecological metagenomes</taxon>
    </lineage>
</organism>
<comment type="caution">
    <text evidence="1">The sequence shown here is derived from an EMBL/GenBank/DDBJ whole genome shotgun (WGS) entry which is preliminary data.</text>
</comment>
<gene>
    <name evidence="1" type="ORF">SDC9_113493</name>
</gene>